<reference evidence="1" key="1">
    <citation type="submission" date="2018-02" db="EMBL/GenBank/DDBJ databases">
        <title>Rhizophora mucronata_Transcriptome.</title>
        <authorList>
            <person name="Meera S.P."/>
            <person name="Sreeshan A."/>
            <person name="Augustine A."/>
        </authorList>
    </citation>
    <scope>NUCLEOTIDE SEQUENCE</scope>
    <source>
        <tissue evidence="1">Leaf</tissue>
    </source>
</reference>
<sequence>MQMVQVILEVSPENLYDEMFRTILSNSLFELSFHSSGYLLDRH</sequence>
<organism evidence="1">
    <name type="scientific">Rhizophora mucronata</name>
    <name type="common">Asiatic mangrove</name>
    <dbReference type="NCBI Taxonomy" id="61149"/>
    <lineage>
        <taxon>Eukaryota</taxon>
        <taxon>Viridiplantae</taxon>
        <taxon>Streptophyta</taxon>
        <taxon>Embryophyta</taxon>
        <taxon>Tracheophyta</taxon>
        <taxon>Spermatophyta</taxon>
        <taxon>Magnoliopsida</taxon>
        <taxon>eudicotyledons</taxon>
        <taxon>Gunneridae</taxon>
        <taxon>Pentapetalae</taxon>
        <taxon>rosids</taxon>
        <taxon>fabids</taxon>
        <taxon>Malpighiales</taxon>
        <taxon>Rhizophoraceae</taxon>
        <taxon>Rhizophora</taxon>
    </lineage>
</organism>
<dbReference type="EMBL" id="GGEC01075161">
    <property type="protein sequence ID" value="MBX55645.1"/>
    <property type="molecule type" value="Transcribed_RNA"/>
</dbReference>
<dbReference type="AlphaFoldDB" id="A0A2P2PLV6"/>
<protein>
    <submittedName>
        <fullName evidence="1">Uncharacterized protein</fullName>
    </submittedName>
</protein>
<proteinExistence type="predicted"/>
<evidence type="ECO:0000313" key="1">
    <source>
        <dbReference type="EMBL" id="MBX55645.1"/>
    </source>
</evidence>
<accession>A0A2P2PLV6</accession>
<name>A0A2P2PLV6_RHIMU</name>